<dbReference type="OrthoDB" id="2562493at2759"/>
<feature type="transmembrane region" description="Helical" evidence="1">
    <location>
        <begin position="63"/>
        <end position="87"/>
    </location>
</feature>
<feature type="transmembrane region" description="Helical" evidence="1">
    <location>
        <begin position="135"/>
        <end position="157"/>
    </location>
</feature>
<reference evidence="3 4" key="1">
    <citation type="journal article" date="2019" name="Nat. Ecol. Evol.">
        <title>Megaphylogeny resolves global patterns of mushroom evolution.</title>
        <authorList>
            <person name="Varga T."/>
            <person name="Krizsan K."/>
            <person name="Foldi C."/>
            <person name="Dima B."/>
            <person name="Sanchez-Garcia M."/>
            <person name="Sanchez-Ramirez S."/>
            <person name="Szollosi G.J."/>
            <person name="Szarkandi J.G."/>
            <person name="Papp V."/>
            <person name="Albert L."/>
            <person name="Andreopoulos W."/>
            <person name="Angelini C."/>
            <person name="Antonin V."/>
            <person name="Barry K.W."/>
            <person name="Bougher N.L."/>
            <person name="Buchanan P."/>
            <person name="Buyck B."/>
            <person name="Bense V."/>
            <person name="Catcheside P."/>
            <person name="Chovatia M."/>
            <person name="Cooper J."/>
            <person name="Damon W."/>
            <person name="Desjardin D."/>
            <person name="Finy P."/>
            <person name="Geml J."/>
            <person name="Haridas S."/>
            <person name="Hughes K."/>
            <person name="Justo A."/>
            <person name="Karasinski D."/>
            <person name="Kautmanova I."/>
            <person name="Kiss B."/>
            <person name="Kocsube S."/>
            <person name="Kotiranta H."/>
            <person name="LaButti K.M."/>
            <person name="Lechner B.E."/>
            <person name="Liimatainen K."/>
            <person name="Lipzen A."/>
            <person name="Lukacs Z."/>
            <person name="Mihaltcheva S."/>
            <person name="Morgado L.N."/>
            <person name="Niskanen T."/>
            <person name="Noordeloos M.E."/>
            <person name="Ohm R.A."/>
            <person name="Ortiz-Santana B."/>
            <person name="Ovrebo C."/>
            <person name="Racz N."/>
            <person name="Riley R."/>
            <person name="Savchenko A."/>
            <person name="Shiryaev A."/>
            <person name="Soop K."/>
            <person name="Spirin V."/>
            <person name="Szebenyi C."/>
            <person name="Tomsovsky M."/>
            <person name="Tulloss R.E."/>
            <person name="Uehling J."/>
            <person name="Grigoriev I.V."/>
            <person name="Vagvolgyi C."/>
            <person name="Papp T."/>
            <person name="Martin F.M."/>
            <person name="Miettinen O."/>
            <person name="Hibbett D.S."/>
            <person name="Nagy L.G."/>
        </authorList>
    </citation>
    <scope>NUCLEOTIDE SEQUENCE [LARGE SCALE GENOMIC DNA]</scope>
    <source>
        <strain evidence="3 4">CBS 166.37</strain>
    </source>
</reference>
<feature type="transmembrane region" description="Helical" evidence="1">
    <location>
        <begin position="216"/>
        <end position="237"/>
    </location>
</feature>
<evidence type="ECO:0000256" key="1">
    <source>
        <dbReference type="SAM" id="Phobius"/>
    </source>
</evidence>
<keyword evidence="1" id="KW-1133">Transmembrane helix</keyword>
<dbReference type="Proteomes" id="UP000308652">
    <property type="component" value="Unassembled WGS sequence"/>
</dbReference>
<feature type="transmembrane region" description="Helical" evidence="1">
    <location>
        <begin position="28"/>
        <end position="51"/>
    </location>
</feature>
<feature type="transmembrane region" description="Helical" evidence="1">
    <location>
        <begin position="177"/>
        <end position="195"/>
    </location>
</feature>
<protein>
    <recommendedName>
        <fullName evidence="2">DUF6534 domain-containing protein</fullName>
    </recommendedName>
</protein>
<proteinExistence type="predicted"/>
<dbReference type="Pfam" id="PF20152">
    <property type="entry name" value="DUF6534"/>
    <property type="match status" value="1"/>
</dbReference>
<keyword evidence="1" id="KW-0472">Membrane</keyword>
<dbReference type="AlphaFoldDB" id="A0A5C3M2C3"/>
<accession>A0A5C3M2C3</accession>
<dbReference type="PANTHER" id="PTHR40465">
    <property type="entry name" value="CHROMOSOME 1, WHOLE GENOME SHOTGUN SEQUENCE"/>
    <property type="match status" value="1"/>
</dbReference>
<dbReference type="PANTHER" id="PTHR40465:SF1">
    <property type="entry name" value="DUF6534 DOMAIN-CONTAINING PROTEIN"/>
    <property type="match status" value="1"/>
</dbReference>
<feature type="domain" description="DUF6534" evidence="2">
    <location>
        <begin position="179"/>
        <end position="254"/>
    </location>
</feature>
<feature type="transmembrane region" description="Helical" evidence="1">
    <location>
        <begin position="99"/>
        <end position="123"/>
    </location>
</feature>
<organism evidence="3 4">
    <name type="scientific">Crucibulum laeve</name>
    <dbReference type="NCBI Taxonomy" id="68775"/>
    <lineage>
        <taxon>Eukaryota</taxon>
        <taxon>Fungi</taxon>
        <taxon>Dikarya</taxon>
        <taxon>Basidiomycota</taxon>
        <taxon>Agaricomycotina</taxon>
        <taxon>Agaricomycetes</taxon>
        <taxon>Agaricomycetidae</taxon>
        <taxon>Agaricales</taxon>
        <taxon>Agaricineae</taxon>
        <taxon>Nidulariaceae</taxon>
        <taxon>Crucibulum</taxon>
    </lineage>
</organism>
<evidence type="ECO:0000313" key="4">
    <source>
        <dbReference type="Proteomes" id="UP000308652"/>
    </source>
</evidence>
<evidence type="ECO:0000259" key="2">
    <source>
        <dbReference type="Pfam" id="PF20152"/>
    </source>
</evidence>
<name>A0A5C3M2C3_9AGAR</name>
<dbReference type="STRING" id="68775.A0A5C3M2C3"/>
<dbReference type="EMBL" id="ML213624">
    <property type="protein sequence ID" value="TFK35171.1"/>
    <property type="molecule type" value="Genomic_DNA"/>
</dbReference>
<keyword evidence="1" id="KW-0812">Transmembrane</keyword>
<evidence type="ECO:0000313" key="3">
    <source>
        <dbReference type="EMBL" id="TFK35171.1"/>
    </source>
</evidence>
<gene>
    <name evidence="3" type="ORF">BDQ12DRAFT_612199</name>
</gene>
<keyword evidence="4" id="KW-1185">Reference proteome</keyword>
<sequence>MSVSDIIVEPSFVVKAYATDKDLTLGPLVIAVVLNSFLYGVCVLQFSTYWASDSKDNITIRSLVAWVFLLDTFHSCSLVYMLWVYVVDNFNNPNFLTRVLWPFSTTPIVTTLTSFPIQVYLSWRIKGFSGSIRVFIYLMVLAFAQTALGFACSISAIPLKDITTYRKLIPFVDAWQVLTVACDVSITVLLSWYLSKSRTGIKRSDNVIARVIQTSIETAAFGAFFCIMDLITFTSLLQTNLHVIFAFPMGRIYT</sequence>
<dbReference type="InterPro" id="IPR045339">
    <property type="entry name" value="DUF6534"/>
</dbReference>